<dbReference type="PANTHER" id="PTHR43194">
    <property type="entry name" value="HYDROLASE ALPHA/BETA FOLD FAMILY"/>
    <property type="match status" value="1"/>
</dbReference>
<reference evidence="2 3" key="1">
    <citation type="journal article" date="2018" name="Sci. Rep.">
        <title>Comparative genomics provides insights into the lifestyle and reveals functional heterogeneity of dark septate endophytic fungi.</title>
        <authorList>
            <person name="Knapp D.G."/>
            <person name="Nemeth J.B."/>
            <person name="Barry K."/>
            <person name="Hainaut M."/>
            <person name="Henrissat B."/>
            <person name="Johnson J."/>
            <person name="Kuo A."/>
            <person name="Lim J.H.P."/>
            <person name="Lipzen A."/>
            <person name="Nolan M."/>
            <person name="Ohm R.A."/>
            <person name="Tamas L."/>
            <person name="Grigoriev I.V."/>
            <person name="Spatafora J.W."/>
            <person name="Nagy L.G."/>
            <person name="Kovacs G.M."/>
        </authorList>
    </citation>
    <scope>NUCLEOTIDE SEQUENCE [LARGE SCALE GENOMIC DNA]</scope>
    <source>
        <strain evidence="2 3">DSE2036</strain>
    </source>
</reference>
<dbReference type="Proteomes" id="UP000244855">
    <property type="component" value="Unassembled WGS sequence"/>
</dbReference>
<evidence type="ECO:0000313" key="2">
    <source>
        <dbReference type="EMBL" id="PVI04693.1"/>
    </source>
</evidence>
<dbReference type="EMBL" id="KZ805319">
    <property type="protein sequence ID" value="PVI04693.1"/>
    <property type="molecule type" value="Genomic_DNA"/>
</dbReference>
<gene>
    <name evidence="2" type="ORF">DM02DRAFT_611313</name>
</gene>
<keyword evidence="3" id="KW-1185">Reference proteome</keyword>
<name>A0A2V1E2A3_9PLEO</name>
<dbReference type="InterPro" id="IPR050228">
    <property type="entry name" value="Carboxylesterase_BioH"/>
</dbReference>
<dbReference type="InterPro" id="IPR000073">
    <property type="entry name" value="AB_hydrolase_1"/>
</dbReference>
<dbReference type="Pfam" id="PF00561">
    <property type="entry name" value="Abhydrolase_1"/>
    <property type="match status" value="1"/>
</dbReference>
<dbReference type="SUPFAM" id="SSF53474">
    <property type="entry name" value="alpha/beta-Hydrolases"/>
    <property type="match status" value="1"/>
</dbReference>
<dbReference type="InterPro" id="IPR029058">
    <property type="entry name" value="AB_hydrolase_fold"/>
</dbReference>
<dbReference type="AlphaFoldDB" id="A0A2V1E2A3"/>
<dbReference type="Gene3D" id="3.40.50.1820">
    <property type="entry name" value="alpha/beta hydrolase"/>
    <property type="match status" value="1"/>
</dbReference>
<evidence type="ECO:0000313" key="3">
    <source>
        <dbReference type="Proteomes" id="UP000244855"/>
    </source>
</evidence>
<protein>
    <submittedName>
        <fullName evidence="2">Alpha/beta-hydrolase</fullName>
    </submittedName>
</protein>
<proteinExistence type="predicted"/>
<dbReference type="PANTHER" id="PTHR43194:SF2">
    <property type="entry name" value="PEROXISOMAL MEMBRANE PROTEIN LPX1"/>
    <property type="match status" value="1"/>
</dbReference>
<dbReference type="GO" id="GO:0016787">
    <property type="term" value="F:hydrolase activity"/>
    <property type="evidence" value="ECO:0007669"/>
    <property type="project" value="UniProtKB-KW"/>
</dbReference>
<organism evidence="2 3">
    <name type="scientific">Periconia macrospinosa</name>
    <dbReference type="NCBI Taxonomy" id="97972"/>
    <lineage>
        <taxon>Eukaryota</taxon>
        <taxon>Fungi</taxon>
        <taxon>Dikarya</taxon>
        <taxon>Ascomycota</taxon>
        <taxon>Pezizomycotina</taxon>
        <taxon>Dothideomycetes</taxon>
        <taxon>Pleosporomycetidae</taxon>
        <taxon>Pleosporales</taxon>
        <taxon>Massarineae</taxon>
        <taxon>Periconiaceae</taxon>
        <taxon>Periconia</taxon>
    </lineage>
</organism>
<accession>A0A2V1E2A3</accession>
<keyword evidence="2" id="KW-0378">Hydrolase</keyword>
<evidence type="ECO:0000259" key="1">
    <source>
        <dbReference type="Pfam" id="PF00561"/>
    </source>
</evidence>
<feature type="domain" description="AB hydrolase-1" evidence="1">
    <location>
        <begin position="73"/>
        <end position="306"/>
    </location>
</feature>
<sequence length="331" mass="35753">MALSIGDLVLPRPGQNPILSQPPIPGPTEAVFAETFGTLLPPAQYIQTNHGKAAYYEILPSSPAPTSKPPHRVLLIHGVQTPALGLYPLTRLLQTSFPNAHFVLIDLWGHGLSDTPQVPHDQPLFHSLIDSLLTKLQWPSAHLIGYSFGGALTASYVNTRPSLVQSFTLLAPAGLIPSATTFTPEEHVHLRGGADEIAAHKWVHSWLEGGGEIDVPSDWKDHVARGEVVAAALRKWQLTEHHGHAASVVGVFRDAGVMDRDEDFKTAAQTGIPSLVVLGETDSICSEGQLRGLGFERVFVVEGAGHGLVRDKPEEVKQVAGHIEKFWEGIS</sequence>
<dbReference type="STRING" id="97972.A0A2V1E2A3"/>
<dbReference type="OrthoDB" id="408373at2759"/>